<organism evidence="3 4">
    <name type="scientific">Cladobotryum mycophilum</name>
    <dbReference type="NCBI Taxonomy" id="491253"/>
    <lineage>
        <taxon>Eukaryota</taxon>
        <taxon>Fungi</taxon>
        <taxon>Dikarya</taxon>
        <taxon>Ascomycota</taxon>
        <taxon>Pezizomycotina</taxon>
        <taxon>Sordariomycetes</taxon>
        <taxon>Hypocreomycetidae</taxon>
        <taxon>Hypocreales</taxon>
        <taxon>Hypocreaceae</taxon>
        <taxon>Cladobotryum</taxon>
    </lineage>
</organism>
<evidence type="ECO:0000313" key="3">
    <source>
        <dbReference type="EMBL" id="KAK5991766.1"/>
    </source>
</evidence>
<sequence length="677" mass="74914">MGQSLDLAGVIGTWVAAGLAIAALVGIITPWLLLREARSKRFEALNTVDSQDTGFISGGFRLRSTSKYFQRVNMPLLRDPPAPGLQIRLCESSSSSPSSTIQTLGSATGWVNLAAIINAYVPDLKRGDQLMISEHESFLPVHRFWILAFGLLGRYGKRADFGRAINNSNAMRLMIEGHRNFNANSRELYSGLTGMLFWFPMTPEVASMTSVKDTLYFKLHSIESREALSPDPMPLSLLFWLALGCLPLSEDRVFDLAKFRPALRSRKPDKRNAEKVSFFRYRERSGIRVGQSHWADSMGIDMAHLWCSEKTDIPSNVDEITADAEAEKGEWFVPPTLLSSSSLSLPLPRRRFFWRTDIHHLALGLVTMPISPLGFIFDYSRSLHKDLFGLVTDCLDNYLEWTKTNSQQLGFSEEDLAIVLELSRMRDRANFSRRRIRAHFALDRALAKRQWKISEHARHIISVLAITSQEFRLSLMTALEHSNAPLTSVSPALAPSQAPSSSSPSHQPFSSLQWNFAQKSVTIQVNIDELSPPAQGSTTTKELVQRLDFPSVFPSAPPPNGNETYSFSDHGHDIAMAALHALNRCAYMEGPLDSSDLISLIRQMNDVVYVSAKPDHPPTSQLGATGDSSDGAEDSDGSVYSDSGGESDDGNASFNSQNIRSSHGGRSSRSSSDADVI</sequence>
<keyword evidence="2" id="KW-0812">Transmembrane</keyword>
<keyword evidence="2" id="KW-1133">Transmembrane helix</keyword>
<feature type="region of interest" description="Disordered" evidence="1">
    <location>
        <begin position="611"/>
        <end position="677"/>
    </location>
</feature>
<evidence type="ECO:0000256" key="2">
    <source>
        <dbReference type="SAM" id="Phobius"/>
    </source>
</evidence>
<name>A0ABR0SHZ6_9HYPO</name>
<accession>A0ABR0SHZ6</accession>
<evidence type="ECO:0000256" key="1">
    <source>
        <dbReference type="SAM" id="MobiDB-lite"/>
    </source>
</evidence>
<protein>
    <submittedName>
        <fullName evidence="3">Uncharacterized protein</fullName>
    </submittedName>
</protein>
<feature type="region of interest" description="Disordered" evidence="1">
    <location>
        <begin position="488"/>
        <end position="510"/>
    </location>
</feature>
<feature type="compositionally biased region" description="Low complexity" evidence="1">
    <location>
        <begin position="660"/>
        <end position="671"/>
    </location>
</feature>
<dbReference type="EMBL" id="JAVFKD010000013">
    <property type="protein sequence ID" value="KAK5991766.1"/>
    <property type="molecule type" value="Genomic_DNA"/>
</dbReference>
<evidence type="ECO:0000313" key="4">
    <source>
        <dbReference type="Proteomes" id="UP001338125"/>
    </source>
</evidence>
<dbReference type="Proteomes" id="UP001338125">
    <property type="component" value="Unassembled WGS sequence"/>
</dbReference>
<keyword evidence="4" id="KW-1185">Reference proteome</keyword>
<reference evidence="3 4" key="1">
    <citation type="submission" date="2024-01" db="EMBL/GenBank/DDBJ databases">
        <title>Complete genome of Cladobotryum mycophilum ATHUM6906.</title>
        <authorList>
            <person name="Christinaki A.C."/>
            <person name="Myridakis A.I."/>
            <person name="Kouvelis V.N."/>
        </authorList>
    </citation>
    <scope>NUCLEOTIDE SEQUENCE [LARGE SCALE GENOMIC DNA]</scope>
    <source>
        <strain evidence="3 4">ATHUM6906</strain>
    </source>
</reference>
<feature type="transmembrane region" description="Helical" evidence="2">
    <location>
        <begin position="12"/>
        <end position="34"/>
    </location>
</feature>
<proteinExistence type="predicted"/>
<gene>
    <name evidence="3" type="ORF">PT974_07800</name>
</gene>
<comment type="caution">
    <text evidence="3">The sequence shown here is derived from an EMBL/GenBank/DDBJ whole genome shotgun (WGS) entry which is preliminary data.</text>
</comment>
<feature type="transmembrane region" description="Helical" evidence="2">
    <location>
        <begin position="358"/>
        <end position="377"/>
    </location>
</feature>
<keyword evidence="2" id="KW-0472">Membrane</keyword>